<name>A0A2P2DWK8_9LEPT</name>
<gene>
    <name evidence="2" type="ORF">LPTSP4_05340</name>
</gene>
<comment type="caution">
    <text evidence="2">The sequence shown here is derived from an EMBL/GenBank/DDBJ whole genome shotgun (WGS) entry which is preliminary data.</text>
</comment>
<dbReference type="Gene3D" id="2.40.128.110">
    <property type="entry name" value="Lipid/polyisoprenoid-binding, YceI-like"/>
    <property type="match status" value="1"/>
</dbReference>
<dbReference type="InterPro" id="IPR007372">
    <property type="entry name" value="Lipid/polyisoprenoid-bd_YceI"/>
</dbReference>
<dbReference type="AlphaFoldDB" id="A0A2P2DWK8"/>
<accession>A0A2P2DWK8</accession>
<dbReference type="SUPFAM" id="SSF101874">
    <property type="entry name" value="YceI-like"/>
    <property type="match status" value="1"/>
</dbReference>
<evidence type="ECO:0000259" key="1">
    <source>
        <dbReference type="Pfam" id="PF04264"/>
    </source>
</evidence>
<dbReference type="Proteomes" id="UP000245133">
    <property type="component" value="Unassembled WGS sequence"/>
</dbReference>
<protein>
    <submittedName>
        <fullName evidence="2">YceI-like domain protein</fullName>
    </submittedName>
</protein>
<keyword evidence="3" id="KW-1185">Reference proteome</keyword>
<evidence type="ECO:0000313" key="2">
    <source>
        <dbReference type="EMBL" id="GBF49025.1"/>
    </source>
</evidence>
<dbReference type="EMBL" id="BFBB01000002">
    <property type="protein sequence ID" value="GBF49025.1"/>
    <property type="molecule type" value="Genomic_DNA"/>
</dbReference>
<sequence>MPTMTFDSKFSLSFLLALLVFFLAPKSTLWASEIWTVSSGKVSFVSNTELETIVGEGDGISGTFDPKTKNLLLEVDLSSIQTKNSLQTSHLHDNYFEIEKYPTAKFIGFVSNYREEGEVIAFGNFFLHGVKKEKQQFRGFLSKKENGYELLVNFNLALDDYNIQIPKLVLLKVNRIVQVKLVILWQN</sequence>
<reference evidence="2 3" key="1">
    <citation type="submission" date="2018-02" db="EMBL/GenBank/DDBJ databases">
        <title>Novel Leptospira species isolated from soil and water in Japan.</title>
        <authorList>
            <person name="Nakao R."/>
            <person name="Masuzawa T."/>
        </authorList>
    </citation>
    <scope>NUCLEOTIDE SEQUENCE [LARGE SCALE GENOMIC DNA]</scope>
    <source>
        <strain evidence="2 3">YH101</strain>
    </source>
</reference>
<feature type="domain" description="Lipid/polyisoprenoid-binding YceI-like" evidence="1">
    <location>
        <begin position="40"/>
        <end position="182"/>
    </location>
</feature>
<dbReference type="Pfam" id="PF04264">
    <property type="entry name" value="YceI"/>
    <property type="match status" value="1"/>
</dbReference>
<evidence type="ECO:0000313" key="3">
    <source>
        <dbReference type="Proteomes" id="UP000245133"/>
    </source>
</evidence>
<organism evidence="2 3">
    <name type="scientific">Leptospira ryugenii</name>
    <dbReference type="NCBI Taxonomy" id="1917863"/>
    <lineage>
        <taxon>Bacteria</taxon>
        <taxon>Pseudomonadati</taxon>
        <taxon>Spirochaetota</taxon>
        <taxon>Spirochaetia</taxon>
        <taxon>Leptospirales</taxon>
        <taxon>Leptospiraceae</taxon>
        <taxon>Leptospira</taxon>
    </lineage>
</organism>
<proteinExistence type="predicted"/>
<dbReference type="InterPro" id="IPR036761">
    <property type="entry name" value="TTHA0802/YceI-like_sf"/>
</dbReference>
<dbReference type="PANTHER" id="PTHR34406:SF1">
    <property type="entry name" value="PROTEIN YCEI"/>
    <property type="match status" value="1"/>
</dbReference>
<dbReference type="PANTHER" id="PTHR34406">
    <property type="entry name" value="PROTEIN YCEI"/>
    <property type="match status" value="1"/>
</dbReference>